<dbReference type="Proteomes" id="UP000077177">
    <property type="component" value="Chromosome"/>
</dbReference>
<dbReference type="PATRIC" id="fig|1492898.3.peg.1179"/>
<keyword evidence="2" id="KW-1185">Reference proteome</keyword>
<dbReference type="KEGG" id="fla:SY85_05420"/>
<evidence type="ECO:0000313" key="1">
    <source>
        <dbReference type="EMBL" id="ANE50018.1"/>
    </source>
</evidence>
<evidence type="ECO:0000313" key="2">
    <source>
        <dbReference type="Proteomes" id="UP000077177"/>
    </source>
</evidence>
<dbReference type="OrthoDB" id="9796518at2"/>
<dbReference type="SUPFAM" id="SSF51182">
    <property type="entry name" value="RmlC-like cupins"/>
    <property type="match status" value="1"/>
</dbReference>
<protein>
    <recommendedName>
        <fullName evidence="3">Mannose-6-phosphate isomerase</fullName>
    </recommendedName>
</protein>
<reference evidence="1 2" key="2">
    <citation type="journal article" date="2016" name="Int. J. Syst. Evol. Microbiol.">
        <title>Flavisolibacter tropicus sp. nov., isolated from tropical soil.</title>
        <authorList>
            <person name="Lee J.J."/>
            <person name="Kang M.S."/>
            <person name="Kim G.S."/>
            <person name="Lee C.S."/>
            <person name="Lim S."/>
            <person name="Lee J."/>
            <person name="Roh S.H."/>
            <person name="Kang H."/>
            <person name="Ha J.M."/>
            <person name="Bae S."/>
            <person name="Jung H.Y."/>
            <person name="Kim M.K."/>
        </authorList>
    </citation>
    <scope>NUCLEOTIDE SEQUENCE [LARGE SCALE GENOMIC DNA]</scope>
    <source>
        <strain evidence="1 2">LCS9</strain>
    </source>
</reference>
<evidence type="ECO:0008006" key="3">
    <source>
        <dbReference type="Google" id="ProtNLM"/>
    </source>
</evidence>
<dbReference type="STRING" id="1492898.SY85_05420"/>
<name>A0A172TSR0_9BACT</name>
<dbReference type="EMBL" id="CP011390">
    <property type="protein sequence ID" value="ANE50018.1"/>
    <property type="molecule type" value="Genomic_DNA"/>
</dbReference>
<dbReference type="InterPro" id="IPR011051">
    <property type="entry name" value="RmlC_Cupin_sf"/>
</dbReference>
<sequence>MVEEIKLDDKLLAIIISNQYRKDGISFFTPGDFSQQLAYMKHPQGKVIQPHVHNPVKREVHYTKEVLIIKKGKLRVDFYTDNHDYLESRILEEGDVILLSEGGHGFEVLEDLEMFEVKQGPYAGDSDKTRFEPKVEAHQING</sequence>
<gene>
    <name evidence="1" type="ORF">SY85_05420</name>
</gene>
<proteinExistence type="predicted"/>
<reference evidence="2" key="1">
    <citation type="submission" date="2015-01" db="EMBL/GenBank/DDBJ databases">
        <title>Flavisolibacter sp./LCS9/ whole genome sequencing.</title>
        <authorList>
            <person name="Kim M.K."/>
            <person name="Srinivasan S."/>
            <person name="Lee J.-J."/>
        </authorList>
    </citation>
    <scope>NUCLEOTIDE SEQUENCE [LARGE SCALE GENOMIC DNA]</scope>
    <source>
        <strain evidence="2">LCS9</strain>
    </source>
</reference>
<organism evidence="1 2">
    <name type="scientific">Flavisolibacter tropicus</name>
    <dbReference type="NCBI Taxonomy" id="1492898"/>
    <lineage>
        <taxon>Bacteria</taxon>
        <taxon>Pseudomonadati</taxon>
        <taxon>Bacteroidota</taxon>
        <taxon>Chitinophagia</taxon>
        <taxon>Chitinophagales</taxon>
        <taxon>Chitinophagaceae</taxon>
        <taxon>Flavisolibacter</taxon>
    </lineage>
</organism>
<accession>A0A172TSR0</accession>
<dbReference type="RefSeq" id="WP_066402217.1">
    <property type="nucleotide sequence ID" value="NZ_CP011390.1"/>
</dbReference>
<dbReference type="AlphaFoldDB" id="A0A172TSR0"/>